<comment type="subcellular location">
    <subcellularLocation>
        <location evidence="3">Cytoplasm</location>
    </subcellularLocation>
    <subcellularLocation>
        <location evidence="2">Mitochondrion</location>
    </subcellularLocation>
    <subcellularLocation>
        <location evidence="1">Nucleus</location>
    </subcellularLocation>
</comment>
<evidence type="ECO:0000256" key="14">
    <source>
        <dbReference type="ARBA" id="ARBA00023242"/>
    </source>
</evidence>
<dbReference type="InterPro" id="IPR037919">
    <property type="entry name" value="OGT"/>
</dbReference>
<feature type="repeat" description="TPR" evidence="16">
    <location>
        <begin position="337"/>
        <end position="370"/>
    </location>
</feature>
<dbReference type="GO" id="GO:0005634">
    <property type="term" value="C:nucleus"/>
    <property type="evidence" value="ECO:0007669"/>
    <property type="project" value="UniProtKB-SubCell"/>
</dbReference>
<dbReference type="Pfam" id="PF13374">
    <property type="entry name" value="TPR_10"/>
    <property type="match status" value="1"/>
</dbReference>
<keyword evidence="7" id="KW-0963">Cytoplasm</keyword>
<evidence type="ECO:0000256" key="9">
    <source>
        <dbReference type="ARBA" id="ARBA00022679"/>
    </source>
</evidence>
<feature type="repeat" description="TPR" evidence="16">
    <location>
        <begin position="439"/>
        <end position="472"/>
    </location>
</feature>
<dbReference type="InterPro" id="IPR029489">
    <property type="entry name" value="OGT/SEC/SPY_C"/>
</dbReference>
<dbReference type="SMART" id="SM00028">
    <property type="entry name" value="TPR"/>
    <property type="match status" value="12"/>
</dbReference>
<keyword evidence="10" id="KW-0677">Repeat</keyword>
<evidence type="ECO:0000313" key="19">
    <source>
        <dbReference type="Proteomes" id="UP000759131"/>
    </source>
</evidence>
<evidence type="ECO:0000256" key="11">
    <source>
        <dbReference type="ARBA" id="ARBA00022803"/>
    </source>
</evidence>
<evidence type="ECO:0000256" key="7">
    <source>
        <dbReference type="ARBA" id="ARBA00022490"/>
    </source>
</evidence>
<evidence type="ECO:0000256" key="5">
    <source>
        <dbReference type="ARBA" id="ARBA00005386"/>
    </source>
</evidence>
<keyword evidence="8" id="KW-0328">Glycosyltransferase</keyword>
<name>A0A7R9PW33_9ACAR</name>
<feature type="repeat" description="TPR" evidence="16">
    <location>
        <begin position="269"/>
        <end position="302"/>
    </location>
</feature>
<evidence type="ECO:0000313" key="18">
    <source>
        <dbReference type="EMBL" id="CAD7623073.1"/>
    </source>
</evidence>
<evidence type="ECO:0000259" key="17">
    <source>
        <dbReference type="Pfam" id="PF13844"/>
    </source>
</evidence>
<protein>
    <recommendedName>
        <fullName evidence="6">protein O-GlcNAc transferase</fullName>
        <ecNumber evidence="6">2.4.1.255</ecNumber>
    </recommendedName>
</protein>
<proteinExistence type="inferred from homology"/>
<dbReference type="Pfam" id="PF13844">
    <property type="entry name" value="Glyco_transf_41"/>
    <property type="match status" value="1"/>
</dbReference>
<evidence type="ECO:0000256" key="10">
    <source>
        <dbReference type="ARBA" id="ARBA00022737"/>
    </source>
</evidence>
<dbReference type="PANTHER" id="PTHR44366">
    <property type="entry name" value="UDP-N-ACETYLGLUCOSAMINE--PEPTIDE N-ACETYLGLUCOSAMINYLTRANSFERASE 110 KDA SUBUNIT"/>
    <property type="match status" value="1"/>
</dbReference>
<feature type="repeat" description="TPR" evidence="16">
    <location>
        <begin position="371"/>
        <end position="404"/>
    </location>
</feature>
<feature type="domain" description="O-GlcNAc transferase C-terminal" evidence="17">
    <location>
        <begin position="520"/>
        <end position="1074"/>
    </location>
</feature>
<organism evidence="18">
    <name type="scientific">Medioppia subpectinata</name>
    <dbReference type="NCBI Taxonomy" id="1979941"/>
    <lineage>
        <taxon>Eukaryota</taxon>
        <taxon>Metazoa</taxon>
        <taxon>Ecdysozoa</taxon>
        <taxon>Arthropoda</taxon>
        <taxon>Chelicerata</taxon>
        <taxon>Arachnida</taxon>
        <taxon>Acari</taxon>
        <taxon>Acariformes</taxon>
        <taxon>Sarcoptiformes</taxon>
        <taxon>Oribatida</taxon>
        <taxon>Brachypylina</taxon>
        <taxon>Oppioidea</taxon>
        <taxon>Oppiidae</taxon>
        <taxon>Medioppia</taxon>
    </lineage>
</organism>
<evidence type="ECO:0000256" key="13">
    <source>
        <dbReference type="ARBA" id="ARBA00023128"/>
    </source>
</evidence>
<dbReference type="EMBL" id="OC856028">
    <property type="protein sequence ID" value="CAD7623073.1"/>
    <property type="molecule type" value="Genomic_DNA"/>
</dbReference>
<keyword evidence="14" id="KW-0539">Nucleus</keyword>
<comment type="similarity">
    <text evidence="5">Belongs to the glycosyltransferase 41 family. O-GlcNAc transferase subfamily.</text>
</comment>
<dbReference type="GO" id="GO:0003735">
    <property type="term" value="F:structural constituent of ribosome"/>
    <property type="evidence" value="ECO:0007669"/>
    <property type="project" value="InterPro"/>
</dbReference>
<dbReference type="Pfam" id="PF07147">
    <property type="entry name" value="PDCD9"/>
    <property type="match status" value="1"/>
</dbReference>
<dbReference type="PROSITE" id="PS50293">
    <property type="entry name" value="TPR_REGION"/>
    <property type="match status" value="4"/>
</dbReference>
<accession>A0A7R9PW33</accession>
<dbReference type="PANTHER" id="PTHR44366:SF1">
    <property type="entry name" value="UDP-N-ACETYLGLUCOSAMINE--PEPTIDE N-ACETYLGLUCOSAMINYLTRANSFERASE 110 KDA SUBUNIT"/>
    <property type="match status" value="1"/>
</dbReference>
<evidence type="ECO:0000256" key="2">
    <source>
        <dbReference type="ARBA" id="ARBA00004173"/>
    </source>
</evidence>
<dbReference type="FunFam" id="1.25.40.10:FF:000013">
    <property type="entry name" value="UDP-N-acetylglucosamine--peptide N-acetylglucosaminyltransferase 110 kDa subunit"/>
    <property type="match status" value="1"/>
</dbReference>
<dbReference type="EC" id="2.4.1.255" evidence="6"/>
<feature type="repeat" description="TPR" evidence="16">
    <location>
        <begin position="235"/>
        <end position="268"/>
    </location>
</feature>
<dbReference type="InterPro" id="IPR010793">
    <property type="entry name" value="Ribosomal_mL37/mL65"/>
</dbReference>
<dbReference type="SUPFAM" id="SSF48452">
    <property type="entry name" value="TPR-like"/>
    <property type="match status" value="3"/>
</dbReference>
<dbReference type="Pfam" id="PF13181">
    <property type="entry name" value="TPR_8"/>
    <property type="match status" value="1"/>
</dbReference>
<dbReference type="GO" id="GO:0006493">
    <property type="term" value="P:protein O-linked glycosylation"/>
    <property type="evidence" value="ECO:0007669"/>
    <property type="project" value="InterPro"/>
</dbReference>
<dbReference type="GO" id="GO:0005840">
    <property type="term" value="C:ribosome"/>
    <property type="evidence" value="ECO:0007669"/>
    <property type="project" value="UniProtKB-KW"/>
</dbReference>
<dbReference type="EMBL" id="CAJPIZ010001453">
    <property type="protein sequence ID" value="CAG2103503.1"/>
    <property type="molecule type" value="Genomic_DNA"/>
</dbReference>
<dbReference type="GO" id="GO:0006412">
    <property type="term" value="P:translation"/>
    <property type="evidence" value="ECO:0007669"/>
    <property type="project" value="InterPro"/>
</dbReference>
<keyword evidence="11 16" id="KW-0802">TPR repeat</keyword>
<evidence type="ECO:0000256" key="1">
    <source>
        <dbReference type="ARBA" id="ARBA00004123"/>
    </source>
</evidence>
<keyword evidence="13" id="KW-0496">Mitochondrion</keyword>
<keyword evidence="9" id="KW-0808">Transferase</keyword>
<evidence type="ECO:0000256" key="15">
    <source>
        <dbReference type="ARBA" id="ARBA00023274"/>
    </source>
</evidence>
<dbReference type="Gene3D" id="3.40.50.11380">
    <property type="match status" value="1"/>
</dbReference>
<dbReference type="Gene3D" id="3.40.50.2000">
    <property type="entry name" value="Glycogen Phosphorylase B"/>
    <property type="match status" value="1"/>
</dbReference>
<evidence type="ECO:0000256" key="8">
    <source>
        <dbReference type="ARBA" id="ARBA00022676"/>
    </source>
</evidence>
<evidence type="ECO:0000256" key="16">
    <source>
        <dbReference type="PROSITE-ProRule" id="PRU00339"/>
    </source>
</evidence>
<comment type="pathway">
    <text evidence="4">Protein modification; protein glycosylation.</text>
</comment>
<dbReference type="GO" id="GO:0005739">
    <property type="term" value="C:mitochondrion"/>
    <property type="evidence" value="ECO:0007669"/>
    <property type="project" value="UniProtKB-SubCell"/>
</dbReference>
<reference evidence="18" key="1">
    <citation type="submission" date="2020-11" db="EMBL/GenBank/DDBJ databases">
        <authorList>
            <person name="Tran Van P."/>
        </authorList>
    </citation>
    <scope>NUCLEOTIDE SEQUENCE</scope>
</reference>
<feature type="repeat" description="TPR" evidence="16">
    <location>
        <begin position="167"/>
        <end position="200"/>
    </location>
</feature>
<feature type="repeat" description="TPR" evidence="16">
    <location>
        <begin position="473"/>
        <end position="506"/>
    </location>
</feature>
<evidence type="ECO:0000256" key="4">
    <source>
        <dbReference type="ARBA" id="ARBA00004922"/>
    </source>
</evidence>
<gene>
    <name evidence="18" type="ORF">OSB1V03_LOCUS3533</name>
</gene>
<evidence type="ECO:0000256" key="12">
    <source>
        <dbReference type="ARBA" id="ARBA00022980"/>
    </source>
</evidence>
<keyword evidence="19" id="KW-1185">Reference proteome</keyword>
<evidence type="ECO:0000256" key="6">
    <source>
        <dbReference type="ARBA" id="ARBA00011970"/>
    </source>
</evidence>
<feature type="repeat" description="TPR" evidence="16">
    <location>
        <begin position="405"/>
        <end position="438"/>
    </location>
</feature>
<dbReference type="Gene3D" id="1.25.40.10">
    <property type="entry name" value="Tetratricopeptide repeat domain"/>
    <property type="match status" value="2"/>
</dbReference>
<dbReference type="FunFam" id="3.40.50.2000:FF:000012">
    <property type="entry name" value="UDP-N-acetylglucosamine--peptide N-acetylglucosaminyltransferase 110 kDa subunit"/>
    <property type="match status" value="1"/>
</dbReference>
<dbReference type="PROSITE" id="PS50005">
    <property type="entry name" value="TPR"/>
    <property type="match status" value="10"/>
</dbReference>
<dbReference type="Proteomes" id="UP000759131">
    <property type="component" value="Unassembled WGS sequence"/>
</dbReference>
<dbReference type="Pfam" id="PF00515">
    <property type="entry name" value="TPR_1"/>
    <property type="match status" value="1"/>
</dbReference>
<keyword evidence="15" id="KW-0687">Ribonucleoprotein</keyword>
<dbReference type="UniPathway" id="UPA00378"/>
<dbReference type="GO" id="GO:1990904">
    <property type="term" value="C:ribonucleoprotein complex"/>
    <property type="evidence" value="ECO:0007669"/>
    <property type="project" value="UniProtKB-KW"/>
</dbReference>
<dbReference type="Pfam" id="PF13414">
    <property type="entry name" value="TPR_11"/>
    <property type="match status" value="4"/>
</dbReference>
<dbReference type="FunFam" id="3.40.50.11380:FF:000001">
    <property type="entry name" value="UDP-N-acetylglucosamine--peptide N-acetylglucosaminyltransferase 110 kDa subunit"/>
    <property type="match status" value="1"/>
</dbReference>
<dbReference type="Gene3D" id="3.30.720.150">
    <property type="match status" value="1"/>
</dbReference>
<dbReference type="InterPro" id="IPR019734">
    <property type="entry name" value="TPR_rpt"/>
</dbReference>
<evidence type="ECO:0000256" key="3">
    <source>
        <dbReference type="ARBA" id="ARBA00004496"/>
    </source>
</evidence>
<keyword evidence="12" id="KW-0689">Ribosomal protein</keyword>
<sequence length="1814" mass="205701">MINGSKRTRTIQEMNTSVAAAFQINGSKRTRTIQEMNTSVAAAFQSTCHSLCVALIDVMSVMCCPSGLAELSHREYQAGDYESAERHCMQLWRQDPTNTGVLLLLSSIHFQCRRLKESAHFSSLAIKQNSLLAEAYSNLGNVYKEKSQLQDALDNYRHAVRLKPDFIDGYINLAAALVAAGDMEQAVQAYVSALQYNPDLYCVRSDLGNLLKALSRLDEAKACYLKAIETCPTFAVAWSNLGCVFNAQGEIWLAIHHFEKAVALDPNFLDAYINLGNVLKEARIFDRAVAAYLRALNLSSNNAVVHGNLACVYYEQGLIDLAIDTYKRAIELQANFPDAYCNLANALKEKGQVKEAEECYNTALRLCPTHADSLNNLANIKREQGYIEEATRLYLKALDVFPEFAAAHSNLASVLQQQGKLNEALLHYKEAIRISSTFADAYSNMGNTLKEMGDIPGALQCYTRAIQINPAFADAHSNLASIHKDSGNIPEAIDSYRTALKLKPDFPDAYCNLAHCLQIICDWTDYDSRMKKLVTTVSEQLEKNRLPSVHPHHSMLYPLSHDTRRAIAARHAALCLEKVQVLHKSPYTFKRTVTERLRIGYLSSDFGNHPTSHLMQSVPGMHSRDKVEVFCYALSADDGTTFRAKISSGADHFVDLSSVTCNGKAADRIHADGIHILINMNGYTKGARNEIFALRPAPIQAMWLGYPGTSGASFMDYIITDAVTSPIELAYQYSEKLAYMPDTFFVGDHKQMFPHLIERVILMDSNKLAIALASDSNDTPPDTIAIVNATDLSPIMEKADLKTVREVAVVTTIATSLATIHPVISTEKVEVVKTVVELPTTQPVQAMITNGHVQTSVNGIVVQNGLATTQMNNKAATGEEAPKAIVVTTRQQYGLPEDAIVFCNFNQLYKIDPQTLRTWVNILKRVPNSVLWLLRFPSVGETNISLSAASYGLPSGRIVFSNVAAKEEHVRRGQLVDVCLDTPLCNGHTTGMDVLWAGTPMVTLPSDTLASRVASSQLTCLGVPELIAKSYDDYENIAVKLGTDKQYLKAIRAKVWAQKSESPLFNVRTYTSNLERLYHKMWQQFCEKETLDHVIDWTPSDPFGDLIKRPKCLHLKRNAIPYGCQLRQLSDTTGDRTGGEDGIASWFTSTESDQLEERVVKRPVSYLPDHLGQTRKWIKQKPWWRYKYFINVNPLDNKKSEWTQTPEYPPLGDASKDGQNKDIRLEWYDAIRRLPSAQQKEYEICRHYYHLSYILEPVMPQYNALALHQFITRTHLISGHMPSSYDQMDVNSILDPNLKQSILDSICLHLFQTNQRKPSFEFKTANFSTLGFPDPDLRVDLAKQEDTIEDIIGIVRRALQPKYQHLSQLQMDVNPYVVSSWFHGDYPTPFIKKKWFPNDTHDQQFTYKSTHSFNMRAEKPLPPAISLEDDICLKSEIPEYKYRLLNFGYPLRRQSLSTLPGFWSDRSNGSFDDDQQVLDGMAISSSFAWLHSLASNLGFSIFHELTYPLVTHAIITDGQFWSFYVYQLNTHCFHSDIDNNVLRNVCWSSGELKLFDSYENGQLIGVNDEVLKLLIKFMAREPQVSDNCVLRPYLSEDQREERDKEELSYSLRRKYGNYRNPWFMAREPQVSDNCVLRPYLSEDQREERDKEELSYSLRRKYGNYRNPWVQTRQRVHLWEKIYKYHKDATPIPHIRTRPKITFKYPPESKIHFLLCLSTGYVAMSAQNETRLTFQSDVRQNSFERFFGESQLILFGRRVDHKKDSILSQKFCTLPEPPNSLMLTTVPLIGRVFMLKPLVGSMLAVVSPTRCANRE</sequence>
<dbReference type="GO" id="GO:0097363">
    <property type="term" value="F:protein O-acetylglucosaminyltransferase activity"/>
    <property type="evidence" value="ECO:0007669"/>
    <property type="project" value="UniProtKB-EC"/>
</dbReference>
<feature type="repeat" description="TPR" evidence="16">
    <location>
        <begin position="303"/>
        <end position="336"/>
    </location>
</feature>
<dbReference type="OrthoDB" id="9991317at2759"/>
<dbReference type="FunFam" id="1.25.40.10:FF:000019">
    <property type="entry name" value="UDP-N-acetylglucosamine--peptide N-acetylglucosaminyltransferase 110 kDa subunit"/>
    <property type="match status" value="1"/>
</dbReference>
<feature type="repeat" description="TPR" evidence="16">
    <location>
        <begin position="133"/>
        <end position="166"/>
    </location>
</feature>
<dbReference type="InterPro" id="IPR011990">
    <property type="entry name" value="TPR-like_helical_dom_sf"/>
</dbReference>